<dbReference type="SUPFAM" id="SSF53098">
    <property type="entry name" value="Ribonuclease H-like"/>
    <property type="match status" value="1"/>
</dbReference>
<name>Q27R12_HV1</name>
<proteinExistence type="predicted"/>
<dbReference type="InterPro" id="IPR012337">
    <property type="entry name" value="RNaseH-like_sf"/>
</dbReference>
<organismHost>
    <name type="scientific">Homo sapiens</name>
    <name type="common">Human</name>
    <dbReference type="NCBI Taxonomy" id="9606"/>
</organismHost>
<reference evidence="1" key="1">
    <citation type="journal article" date="2006" name="AIDS Res. Hum. Retroviruses">
        <title>HIV type 1 subtypes among STI patients in Nairobi: a genotypic study based on partial pol gene sequencing.</title>
        <authorList>
            <person name="Lihana R.W."/>
            <person name="Khamadi S.A."/>
            <person name="Kiptoo M.K."/>
            <person name="Kinyua J.G."/>
            <person name="Lagat N."/>
            <person name="Magoma G.N."/>
            <person name="Mwau M.M."/>
            <person name="Makokha E.P."/>
            <person name="Onyango V."/>
            <person name="Osman S."/>
            <person name="Okoth F.A."/>
            <person name="Songok E.M."/>
        </authorList>
    </citation>
    <scope>NUCLEOTIDE SEQUENCE</scope>
    <source>
        <strain evidence="1">89/ST2094</strain>
    </source>
</reference>
<gene>
    <name evidence="1" type="primary">pol</name>
</gene>
<feature type="non-terminal residue" evidence="1">
    <location>
        <position position="1"/>
    </location>
</feature>
<dbReference type="EMBL" id="DQ387145">
    <property type="protein sequence ID" value="ABD52812.1"/>
    <property type="molecule type" value="Genomic_DNA"/>
</dbReference>
<evidence type="ECO:0000313" key="1">
    <source>
        <dbReference type="EMBL" id="ABD52812.1"/>
    </source>
</evidence>
<protein>
    <submittedName>
        <fullName evidence="1">Pol protein</fullName>
    </submittedName>
</protein>
<sequence length="100" mass="11273">QEQHTSYKISRQMASQSNTYRQWQLILPVMQLKQPVGGQVSNRIWNSLQSPKSGSSRSMIKSLKKFIGTGLRDKLSTFKTAGQMAGFHSQFKKKGEGIRG</sequence>
<feature type="non-terminal residue" evidence="1">
    <location>
        <position position="100"/>
    </location>
</feature>
<organism evidence="1">
    <name type="scientific">Human immunodeficiency virus type 1</name>
    <name type="common">HIV-1</name>
    <dbReference type="NCBI Taxonomy" id="11676"/>
    <lineage>
        <taxon>Viruses</taxon>
        <taxon>Riboviria</taxon>
        <taxon>Pararnavirae</taxon>
        <taxon>Artverviricota</taxon>
        <taxon>Revtraviricetes</taxon>
        <taxon>Ortervirales</taxon>
        <taxon>Retroviridae</taxon>
        <taxon>Orthoretrovirinae</taxon>
        <taxon>Lentivirus</taxon>
        <taxon>Lentivirus humimdef1</taxon>
    </lineage>
</organism>
<accession>Q27R12</accession>